<protein>
    <submittedName>
        <fullName evidence="1">DUF4249 family protein</fullName>
    </submittedName>
</protein>
<reference evidence="1" key="2">
    <citation type="submission" date="2020-10" db="EMBL/GenBank/DDBJ databases">
        <title>Mucilaginibacter sp. nov., isolated from soil.</title>
        <authorList>
            <person name="Jeon C.O."/>
        </authorList>
    </citation>
    <scope>NUCLEOTIDE SEQUENCE</scope>
    <source>
        <strain evidence="1">R11</strain>
    </source>
</reference>
<dbReference type="InterPro" id="IPR025345">
    <property type="entry name" value="DUF4249"/>
</dbReference>
<dbReference type="RefSeq" id="WP_166585146.1">
    <property type="nucleotide sequence ID" value="NZ_WWEO01000041.1"/>
</dbReference>
<name>A0A966DTZ2_9SPHI</name>
<dbReference type="EMBL" id="WWEO01000041">
    <property type="protein sequence ID" value="NCD69159.1"/>
    <property type="molecule type" value="Genomic_DNA"/>
</dbReference>
<dbReference type="Pfam" id="PF14054">
    <property type="entry name" value="DUF4249"/>
    <property type="match status" value="1"/>
</dbReference>
<gene>
    <name evidence="1" type="ORF">GSY63_07310</name>
</gene>
<evidence type="ECO:0000313" key="1">
    <source>
        <dbReference type="EMBL" id="NCD69159.1"/>
    </source>
</evidence>
<dbReference type="Proteomes" id="UP000638732">
    <property type="component" value="Unassembled WGS sequence"/>
</dbReference>
<sequence>MIKNRFYIVLVVVIAVCTWQCKKVYTPNVVSSAPNYLVVEGVINTGADSTTIKLSRTTNLADSAKTIKELGASLYVEDNTGRRHNLTEFGNGLYKSAPLNLQSTQQCRLHIITKDQKEYVSDFVDNIKTPAIDSITYTITGTGAQFYANTHDPTGTVKYYRWDFDETWQYVALLQSFYKYDAINNKIVPRAGENIYNCWKTNPSTQVLLGSTAGLSQAVVSALPVSYVDESTGKLAHGYSMLLRQYGLTKEAYEYWQKLKKNTEQLGSIFDAQPSALTGNLHNVNDAKEPVLGYISASTVSVKRFLIGHNAIPLYSQSYFPPPGAGDCTGGTINLLPANTFDARLKAAMSSGNFTLTDDNGSAGVLIGYNYASSECVDCRVKLLGGTNIKPSYWPDVL</sequence>
<keyword evidence="2" id="KW-1185">Reference proteome</keyword>
<proteinExistence type="predicted"/>
<comment type="caution">
    <text evidence="1">The sequence shown here is derived from an EMBL/GenBank/DDBJ whole genome shotgun (WGS) entry which is preliminary data.</text>
</comment>
<evidence type="ECO:0000313" key="2">
    <source>
        <dbReference type="Proteomes" id="UP000638732"/>
    </source>
</evidence>
<dbReference type="AlphaFoldDB" id="A0A966DTZ2"/>
<organism evidence="1 2">
    <name type="scientific">Mucilaginibacter agri</name>
    <dbReference type="NCBI Taxonomy" id="2695265"/>
    <lineage>
        <taxon>Bacteria</taxon>
        <taxon>Pseudomonadati</taxon>
        <taxon>Bacteroidota</taxon>
        <taxon>Sphingobacteriia</taxon>
        <taxon>Sphingobacteriales</taxon>
        <taxon>Sphingobacteriaceae</taxon>
        <taxon>Mucilaginibacter</taxon>
    </lineage>
</organism>
<reference evidence="1" key="1">
    <citation type="submission" date="2020-01" db="EMBL/GenBank/DDBJ databases">
        <authorList>
            <person name="Seo Y.L."/>
        </authorList>
    </citation>
    <scope>NUCLEOTIDE SEQUENCE</scope>
    <source>
        <strain evidence="1">R11</strain>
    </source>
</reference>
<accession>A0A966DTZ2</accession>